<organism evidence="3 5">
    <name type="scientific">Endobacter medicaginis</name>
    <dbReference type="NCBI Taxonomy" id="1181271"/>
    <lineage>
        <taxon>Bacteria</taxon>
        <taxon>Pseudomonadati</taxon>
        <taxon>Pseudomonadota</taxon>
        <taxon>Alphaproteobacteria</taxon>
        <taxon>Acetobacterales</taxon>
        <taxon>Acetobacteraceae</taxon>
        <taxon>Endobacter</taxon>
    </lineage>
</organism>
<evidence type="ECO:0000259" key="1">
    <source>
        <dbReference type="PROSITE" id="PS50075"/>
    </source>
</evidence>
<dbReference type="Pfam" id="PF00550">
    <property type="entry name" value="PP-binding"/>
    <property type="match status" value="1"/>
</dbReference>
<dbReference type="Proteomes" id="UP000565205">
    <property type="component" value="Unassembled WGS sequence"/>
</dbReference>
<protein>
    <submittedName>
        <fullName evidence="3">Acyl carrier protein</fullName>
    </submittedName>
</protein>
<dbReference type="SUPFAM" id="SSF47336">
    <property type="entry name" value="ACP-like"/>
    <property type="match status" value="1"/>
</dbReference>
<dbReference type="Proteomes" id="UP000557688">
    <property type="component" value="Unassembled WGS sequence"/>
</dbReference>
<evidence type="ECO:0000313" key="4">
    <source>
        <dbReference type="Proteomes" id="UP000557688"/>
    </source>
</evidence>
<proteinExistence type="predicted"/>
<sequence>MEQTGILDQVKQVVSDTFGVSVGSLTAETTANDVEGWDSVAHLIFINGIESAFGVRLPMQQALDVSNLGDMAKLVQDVRQA</sequence>
<dbReference type="EMBL" id="JABXXQ010000042">
    <property type="protein sequence ID" value="NVN29507.1"/>
    <property type="molecule type" value="Genomic_DNA"/>
</dbReference>
<evidence type="ECO:0000313" key="5">
    <source>
        <dbReference type="Proteomes" id="UP000565205"/>
    </source>
</evidence>
<dbReference type="Gene3D" id="1.10.1200.10">
    <property type="entry name" value="ACP-like"/>
    <property type="match status" value="1"/>
</dbReference>
<feature type="domain" description="Carrier" evidence="1">
    <location>
        <begin position="1"/>
        <end position="79"/>
    </location>
</feature>
<comment type="caution">
    <text evidence="3">The sequence shown here is derived from an EMBL/GenBank/DDBJ whole genome shotgun (WGS) entry which is preliminary data.</text>
</comment>
<dbReference type="AlphaFoldDB" id="A0A850NU19"/>
<evidence type="ECO:0000313" key="2">
    <source>
        <dbReference type="EMBL" id="MBB3172433.1"/>
    </source>
</evidence>
<evidence type="ECO:0000313" key="3">
    <source>
        <dbReference type="EMBL" id="NVN29507.1"/>
    </source>
</evidence>
<accession>A0A850NU19</accession>
<dbReference type="InterPro" id="IPR036736">
    <property type="entry name" value="ACP-like_sf"/>
</dbReference>
<dbReference type="PROSITE" id="PS50075">
    <property type="entry name" value="CARRIER"/>
    <property type="match status" value="1"/>
</dbReference>
<gene>
    <name evidence="2" type="ORF">FHR90_000239</name>
    <name evidence="3" type="ORF">HUK83_04040</name>
</gene>
<keyword evidence="4" id="KW-1185">Reference proteome</keyword>
<dbReference type="EMBL" id="JACHXV010000001">
    <property type="protein sequence ID" value="MBB3172433.1"/>
    <property type="molecule type" value="Genomic_DNA"/>
</dbReference>
<reference evidence="2 4" key="2">
    <citation type="submission" date="2020-08" db="EMBL/GenBank/DDBJ databases">
        <title>Genomic Encyclopedia of Type Strains, Phase III (KMG-III): the genomes of soil and plant-associated and newly described type strains.</title>
        <authorList>
            <person name="Whitman W."/>
        </authorList>
    </citation>
    <scope>NUCLEOTIDE SEQUENCE [LARGE SCALE GENOMIC DNA]</scope>
    <source>
        <strain evidence="2 4">CECT 8088</strain>
    </source>
</reference>
<dbReference type="InterPro" id="IPR009081">
    <property type="entry name" value="PP-bd_ACP"/>
</dbReference>
<reference evidence="3 5" key="1">
    <citation type="submission" date="2020-06" db="EMBL/GenBank/DDBJ databases">
        <title>Description of novel acetic acid bacteria.</title>
        <authorList>
            <person name="Sombolestani A."/>
        </authorList>
    </citation>
    <scope>NUCLEOTIDE SEQUENCE [LARGE SCALE GENOMIC DNA]</scope>
    <source>
        <strain evidence="3 5">LMG 26838</strain>
    </source>
</reference>
<dbReference type="RefSeq" id="WP_176622248.1">
    <property type="nucleotide sequence ID" value="NZ_JABXXQ010000042.1"/>
</dbReference>
<name>A0A850NU19_9PROT</name>